<feature type="domain" description="Alpha-D-phosphohexomutase alpha/beta/alpha" evidence="5">
    <location>
        <begin position="48"/>
        <end position="109"/>
    </location>
</feature>
<dbReference type="STRING" id="418985.A0A1V9X8Y0"/>
<proteinExistence type="inferred from homology"/>
<dbReference type="InterPro" id="IPR016055">
    <property type="entry name" value="A-D-PHexomutase_a/b/a-I/II/III"/>
</dbReference>
<organism evidence="6 7">
    <name type="scientific">Tropilaelaps mercedesae</name>
    <dbReference type="NCBI Taxonomy" id="418985"/>
    <lineage>
        <taxon>Eukaryota</taxon>
        <taxon>Metazoa</taxon>
        <taxon>Ecdysozoa</taxon>
        <taxon>Arthropoda</taxon>
        <taxon>Chelicerata</taxon>
        <taxon>Arachnida</taxon>
        <taxon>Acari</taxon>
        <taxon>Parasitiformes</taxon>
        <taxon>Mesostigmata</taxon>
        <taxon>Gamasina</taxon>
        <taxon>Dermanyssoidea</taxon>
        <taxon>Laelapidae</taxon>
        <taxon>Tropilaelaps</taxon>
    </lineage>
</organism>
<keyword evidence="2" id="KW-0479">Metal-binding</keyword>
<keyword evidence="7" id="KW-1185">Reference proteome</keyword>
<dbReference type="GO" id="GO:0046872">
    <property type="term" value="F:metal ion binding"/>
    <property type="evidence" value="ECO:0007669"/>
    <property type="project" value="UniProtKB-KW"/>
</dbReference>
<sequence length="162" mass="18014">MDQLTGDLRARVEEWMRWDQNPKTRAAVEALVSAGDRTRLEAVMLKRMNFGTAGLRGVMREGFACMNDLVIVQTSQGLAEYVSKTLANSHTKGVVISYDGRHNSERYASHHLNRIRHPFLNGEEGGSGNAGPHLPYPLFLHRFAEFASSRRTLAASDDAMVA</sequence>
<dbReference type="Gene3D" id="3.40.120.10">
    <property type="entry name" value="Alpha-D-Glucose-1,6-Bisphosphate, subunit A, domain 3"/>
    <property type="match status" value="1"/>
</dbReference>
<dbReference type="GO" id="GO:0005634">
    <property type="term" value="C:nucleus"/>
    <property type="evidence" value="ECO:0007669"/>
    <property type="project" value="TreeGrafter"/>
</dbReference>
<dbReference type="InParanoid" id="A0A1V9X8Y0"/>
<evidence type="ECO:0000256" key="4">
    <source>
        <dbReference type="ARBA" id="ARBA00023235"/>
    </source>
</evidence>
<dbReference type="Proteomes" id="UP000192247">
    <property type="component" value="Unassembled WGS sequence"/>
</dbReference>
<dbReference type="PANTHER" id="PTHR45745:SF1">
    <property type="entry name" value="PHOSPHOGLUCOMUTASE 2B-RELATED"/>
    <property type="match status" value="1"/>
</dbReference>
<evidence type="ECO:0000256" key="1">
    <source>
        <dbReference type="ARBA" id="ARBA00010231"/>
    </source>
</evidence>
<protein>
    <submittedName>
        <fullName evidence="6">Phosphoglucomutase-2-like</fullName>
    </submittedName>
</protein>
<dbReference type="Pfam" id="PF02878">
    <property type="entry name" value="PGM_PMM_I"/>
    <property type="match status" value="1"/>
</dbReference>
<dbReference type="PANTHER" id="PTHR45745">
    <property type="entry name" value="PHOSPHOMANNOMUTASE 45A"/>
    <property type="match status" value="1"/>
</dbReference>
<keyword evidence="4" id="KW-0413">Isomerase</keyword>
<evidence type="ECO:0000313" key="7">
    <source>
        <dbReference type="Proteomes" id="UP000192247"/>
    </source>
</evidence>
<evidence type="ECO:0000256" key="2">
    <source>
        <dbReference type="ARBA" id="ARBA00022723"/>
    </source>
</evidence>
<dbReference type="GO" id="GO:0008973">
    <property type="term" value="F:phosphopentomutase activity"/>
    <property type="evidence" value="ECO:0007669"/>
    <property type="project" value="TreeGrafter"/>
</dbReference>
<comment type="similarity">
    <text evidence="1">Belongs to the phosphohexose mutase family.</text>
</comment>
<evidence type="ECO:0000313" key="6">
    <source>
        <dbReference type="EMBL" id="OQR69828.1"/>
    </source>
</evidence>
<keyword evidence="3" id="KW-0460">Magnesium</keyword>
<accession>A0A1V9X8Y0</accession>
<evidence type="ECO:0000256" key="3">
    <source>
        <dbReference type="ARBA" id="ARBA00022842"/>
    </source>
</evidence>
<name>A0A1V9X8Y0_9ACAR</name>
<dbReference type="GO" id="GO:0005975">
    <property type="term" value="P:carbohydrate metabolic process"/>
    <property type="evidence" value="ECO:0007669"/>
    <property type="project" value="InterPro"/>
</dbReference>
<dbReference type="OrthoDB" id="8300170at2759"/>
<dbReference type="InterPro" id="IPR005844">
    <property type="entry name" value="A-D-PHexomutase_a/b/a-I"/>
</dbReference>
<dbReference type="AlphaFoldDB" id="A0A1V9X8Y0"/>
<gene>
    <name evidence="6" type="ORF">BIW11_12028</name>
</gene>
<reference evidence="6 7" key="1">
    <citation type="journal article" date="2017" name="Gigascience">
        <title>Draft genome of the honey bee ectoparasitic mite, Tropilaelaps mercedesae, is shaped by the parasitic life history.</title>
        <authorList>
            <person name="Dong X."/>
            <person name="Armstrong S.D."/>
            <person name="Xia D."/>
            <person name="Makepeace B.L."/>
            <person name="Darby A.C."/>
            <person name="Kadowaki T."/>
        </authorList>
    </citation>
    <scope>NUCLEOTIDE SEQUENCE [LARGE SCALE GENOMIC DNA]</scope>
    <source>
        <strain evidence="6">Wuxi-XJTLU</strain>
    </source>
</reference>
<dbReference type="EMBL" id="MNPL01019665">
    <property type="protein sequence ID" value="OQR69828.1"/>
    <property type="molecule type" value="Genomic_DNA"/>
</dbReference>
<evidence type="ECO:0000259" key="5">
    <source>
        <dbReference type="Pfam" id="PF02878"/>
    </source>
</evidence>
<dbReference type="SUPFAM" id="SSF53738">
    <property type="entry name" value="Phosphoglucomutase, first 3 domains"/>
    <property type="match status" value="1"/>
</dbReference>
<dbReference type="GO" id="GO:0006166">
    <property type="term" value="P:purine ribonucleoside salvage"/>
    <property type="evidence" value="ECO:0007669"/>
    <property type="project" value="TreeGrafter"/>
</dbReference>
<comment type="caution">
    <text evidence="6">The sequence shown here is derived from an EMBL/GenBank/DDBJ whole genome shotgun (WGS) entry which is preliminary data.</text>
</comment>